<evidence type="ECO:0000313" key="2">
    <source>
        <dbReference type="EMBL" id="ELR14307.1"/>
    </source>
</evidence>
<protein>
    <submittedName>
        <fullName evidence="2">Exoribonuclease II</fullName>
    </submittedName>
</protein>
<dbReference type="VEuPathDB" id="AmoebaDB:ACA1_106780"/>
<dbReference type="SUPFAM" id="SSF50249">
    <property type="entry name" value="Nucleic acid-binding proteins"/>
    <property type="match status" value="1"/>
</dbReference>
<organism evidence="2 3">
    <name type="scientific">Acanthamoeba castellanii (strain ATCC 30010 / Neff)</name>
    <dbReference type="NCBI Taxonomy" id="1257118"/>
    <lineage>
        <taxon>Eukaryota</taxon>
        <taxon>Amoebozoa</taxon>
        <taxon>Discosea</taxon>
        <taxon>Longamoebia</taxon>
        <taxon>Centramoebida</taxon>
        <taxon>Acanthamoebidae</taxon>
        <taxon>Acanthamoeba</taxon>
    </lineage>
</organism>
<name>L8GMU9_ACACF</name>
<dbReference type="OrthoDB" id="2285229at2759"/>
<dbReference type="SMART" id="SM00955">
    <property type="entry name" value="RNB"/>
    <property type="match status" value="1"/>
</dbReference>
<dbReference type="GO" id="GO:0003723">
    <property type="term" value="F:RNA binding"/>
    <property type="evidence" value="ECO:0007669"/>
    <property type="project" value="InterPro"/>
</dbReference>
<reference evidence="2 3" key="1">
    <citation type="journal article" date="2013" name="Genome Biol.">
        <title>Genome of Acanthamoeba castellanii highlights extensive lateral gene transfer and early evolution of tyrosine kinase signaling.</title>
        <authorList>
            <person name="Clarke M."/>
            <person name="Lohan A.J."/>
            <person name="Liu B."/>
            <person name="Lagkouvardos I."/>
            <person name="Roy S."/>
            <person name="Zafar N."/>
            <person name="Bertelli C."/>
            <person name="Schilde C."/>
            <person name="Kianianmomeni A."/>
            <person name="Burglin T.R."/>
            <person name="Frech C."/>
            <person name="Turcotte B."/>
            <person name="Kopec K.O."/>
            <person name="Synnott J.M."/>
            <person name="Choo C."/>
            <person name="Paponov I."/>
            <person name="Finkler A."/>
            <person name="Soon Heng Tan C."/>
            <person name="Hutchins A.P."/>
            <person name="Weinmeier T."/>
            <person name="Rattei T."/>
            <person name="Chu J.S."/>
            <person name="Gimenez G."/>
            <person name="Irimia M."/>
            <person name="Rigden D.J."/>
            <person name="Fitzpatrick D.A."/>
            <person name="Lorenzo-Morales J."/>
            <person name="Bateman A."/>
            <person name="Chiu C.H."/>
            <person name="Tang P."/>
            <person name="Hegemann P."/>
            <person name="Fromm H."/>
            <person name="Raoult D."/>
            <person name="Greub G."/>
            <person name="Miranda-Saavedra D."/>
            <person name="Chen N."/>
            <person name="Nash P."/>
            <person name="Ginger M.L."/>
            <person name="Horn M."/>
            <person name="Schaap P."/>
            <person name="Caler L."/>
            <person name="Loftus B."/>
        </authorList>
    </citation>
    <scope>NUCLEOTIDE SEQUENCE [LARGE SCALE GENOMIC DNA]</scope>
    <source>
        <strain evidence="2 3">Neff</strain>
    </source>
</reference>
<dbReference type="EMBL" id="KB008060">
    <property type="protein sequence ID" value="ELR14307.1"/>
    <property type="molecule type" value="Genomic_DNA"/>
</dbReference>
<dbReference type="PANTHER" id="PTHR23355">
    <property type="entry name" value="RIBONUCLEASE"/>
    <property type="match status" value="1"/>
</dbReference>
<dbReference type="InterPro" id="IPR050180">
    <property type="entry name" value="RNR_Ribonuclease"/>
</dbReference>
<dbReference type="STRING" id="1257118.L8GMU9"/>
<dbReference type="KEGG" id="acan:ACA1_106780"/>
<dbReference type="GO" id="GO:0000175">
    <property type="term" value="F:3'-5'-RNA exonuclease activity"/>
    <property type="evidence" value="ECO:0007669"/>
    <property type="project" value="TreeGrafter"/>
</dbReference>
<proteinExistence type="predicted"/>
<keyword evidence="3" id="KW-1185">Reference proteome</keyword>
<gene>
    <name evidence="2" type="ORF">ACA1_106780</name>
</gene>
<dbReference type="InterPro" id="IPR012340">
    <property type="entry name" value="NA-bd_OB-fold"/>
</dbReference>
<dbReference type="GO" id="GO:0000932">
    <property type="term" value="C:P-body"/>
    <property type="evidence" value="ECO:0007669"/>
    <property type="project" value="TreeGrafter"/>
</dbReference>
<dbReference type="Pfam" id="PF00773">
    <property type="entry name" value="RNB"/>
    <property type="match status" value="1"/>
</dbReference>
<dbReference type="AlphaFoldDB" id="L8GMU9"/>
<dbReference type="PANTHER" id="PTHR23355:SF42">
    <property type="entry name" value="RIBONUCLEASE II, CHLOROPLASTIC_MITOCHONDRIAL"/>
    <property type="match status" value="1"/>
</dbReference>
<feature type="domain" description="RNB" evidence="1">
    <location>
        <begin position="102"/>
        <end position="402"/>
    </location>
</feature>
<dbReference type="GO" id="GO:0006402">
    <property type="term" value="P:mRNA catabolic process"/>
    <property type="evidence" value="ECO:0007669"/>
    <property type="project" value="TreeGrafter"/>
</dbReference>
<sequence length="406" mass="45920">MDVNTIRPLLSATELADAEWWDPHNRDAVRMAFLKRYALTQDFGNSTSPYVRDAVLRPLGYRGSSGDAFSFLVELEMFDEFANLHQLRATHLGGQPALPTPITPTAWPTYHTVYTIDDASTTEVDDGISVEWQTGGSSRPNNWVFVHIADPTSWIPVDHEVDRHARDRVSTIYLPETIVPMLQPSIYRHFSLEPRRDNYAMTFAFKISSVDGAIEDYTITPSSISRVKKLTYHQVDAVLAQAPGGQASRHTSQSLLADQDKEALLHLHELALLRKRWRLSQGAKTIILPKPLVKVINTPHMRRVSVSVEEQMTPARELVAEMMIATNQVAGLYAAQHGLFVPYRHQAAPHEVDPDLLRELDGLPEHIKYAELVRHMQTAEISLVPKRHTSLGTLRKRSSFRDMGRR</sequence>
<dbReference type="Proteomes" id="UP000011083">
    <property type="component" value="Unassembled WGS sequence"/>
</dbReference>
<dbReference type="GeneID" id="14914921"/>
<accession>L8GMU9</accession>
<evidence type="ECO:0000313" key="3">
    <source>
        <dbReference type="Proteomes" id="UP000011083"/>
    </source>
</evidence>
<evidence type="ECO:0000259" key="1">
    <source>
        <dbReference type="SMART" id="SM00955"/>
    </source>
</evidence>
<dbReference type="RefSeq" id="XP_004336320.1">
    <property type="nucleotide sequence ID" value="XM_004336272.1"/>
</dbReference>
<dbReference type="InterPro" id="IPR001900">
    <property type="entry name" value="RNase_II/R"/>
</dbReference>